<evidence type="ECO:0000313" key="3">
    <source>
        <dbReference type="Proteomes" id="UP000054560"/>
    </source>
</evidence>
<evidence type="ECO:0000313" key="2">
    <source>
        <dbReference type="EMBL" id="KNC76383.1"/>
    </source>
</evidence>
<feature type="compositionally biased region" description="Low complexity" evidence="1">
    <location>
        <begin position="29"/>
        <end position="42"/>
    </location>
</feature>
<evidence type="ECO:0000256" key="1">
    <source>
        <dbReference type="SAM" id="MobiDB-lite"/>
    </source>
</evidence>
<accession>A0A0L0FK07</accession>
<name>A0A0L0FK07_9EUKA</name>
<organism evidence="2 3">
    <name type="scientific">Sphaeroforma arctica JP610</name>
    <dbReference type="NCBI Taxonomy" id="667725"/>
    <lineage>
        <taxon>Eukaryota</taxon>
        <taxon>Ichthyosporea</taxon>
        <taxon>Ichthyophonida</taxon>
        <taxon>Sphaeroforma</taxon>
    </lineage>
</organism>
<protein>
    <submittedName>
        <fullName evidence="2">Uncharacterized protein</fullName>
    </submittedName>
</protein>
<reference evidence="2 3" key="1">
    <citation type="submission" date="2011-02" db="EMBL/GenBank/DDBJ databases">
        <title>The Genome Sequence of Sphaeroforma arctica JP610.</title>
        <authorList>
            <consortium name="The Broad Institute Genome Sequencing Platform"/>
            <person name="Russ C."/>
            <person name="Cuomo C."/>
            <person name="Young S.K."/>
            <person name="Zeng Q."/>
            <person name="Gargeya S."/>
            <person name="Alvarado L."/>
            <person name="Berlin A."/>
            <person name="Chapman S.B."/>
            <person name="Chen Z."/>
            <person name="Freedman E."/>
            <person name="Gellesch M."/>
            <person name="Goldberg J."/>
            <person name="Griggs A."/>
            <person name="Gujja S."/>
            <person name="Heilman E."/>
            <person name="Heiman D."/>
            <person name="Howarth C."/>
            <person name="Mehta T."/>
            <person name="Neiman D."/>
            <person name="Pearson M."/>
            <person name="Roberts A."/>
            <person name="Saif S."/>
            <person name="Shea T."/>
            <person name="Shenoy N."/>
            <person name="Sisk P."/>
            <person name="Stolte C."/>
            <person name="Sykes S."/>
            <person name="White J."/>
            <person name="Yandava C."/>
            <person name="Burger G."/>
            <person name="Gray M.W."/>
            <person name="Holland P.W.H."/>
            <person name="King N."/>
            <person name="Lang F.B.F."/>
            <person name="Roger A.J."/>
            <person name="Ruiz-Trillo I."/>
            <person name="Haas B."/>
            <person name="Nusbaum C."/>
            <person name="Birren B."/>
        </authorList>
    </citation>
    <scope>NUCLEOTIDE SEQUENCE [LARGE SCALE GENOMIC DNA]</scope>
    <source>
        <strain evidence="2 3">JP610</strain>
    </source>
</reference>
<dbReference type="Proteomes" id="UP000054560">
    <property type="component" value="Unassembled WGS sequence"/>
</dbReference>
<dbReference type="GeneID" id="25911619"/>
<keyword evidence="3" id="KW-1185">Reference proteome</keyword>
<dbReference type="AlphaFoldDB" id="A0A0L0FK07"/>
<dbReference type="EMBL" id="KQ243132">
    <property type="protein sequence ID" value="KNC76383.1"/>
    <property type="molecule type" value="Genomic_DNA"/>
</dbReference>
<sequence>MSANSNMFDILQPIASHTLPRPVRQYCMSNNTRTSSHTSSSTLKSDFGGAQKPKIDPWNVEASMEYMDVTHSAHFREWVRSEENLHLTAHHLRRVLTESTVDTEVRKVANGLRWIMSDWSTKSVSELMKLLGKGRSITWTATVTNLISAEFPLFPDTAEVVMAMIDKNSPEQASAFVKVISADWDLEAVTELVFHVGREFEWDVDRYLEFITSYAFNDSGKERNGEERERCMKFLFSARSIICEITKKNMVAAQPINPNKEPIGFKPEQLEESEASTIAS</sequence>
<dbReference type="RefSeq" id="XP_014150285.1">
    <property type="nucleotide sequence ID" value="XM_014294810.1"/>
</dbReference>
<proteinExistence type="predicted"/>
<dbReference type="OrthoDB" id="2158148at2759"/>
<feature type="region of interest" description="Disordered" evidence="1">
    <location>
        <begin position="29"/>
        <end position="50"/>
    </location>
</feature>
<gene>
    <name evidence="2" type="ORF">SARC_11115</name>
</gene>
<feature type="region of interest" description="Disordered" evidence="1">
    <location>
        <begin position="257"/>
        <end position="280"/>
    </location>
</feature>